<proteinExistence type="predicted"/>
<dbReference type="RefSeq" id="WP_092901707.1">
    <property type="nucleotide sequence ID" value="NZ_FOZS01000001.1"/>
</dbReference>
<dbReference type="InterPro" id="IPR046243">
    <property type="entry name" value="DUF6276"/>
</dbReference>
<evidence type="ECO:0000313" key="2">
    <source>
        <dbReference type="Proteomes" id="UP000199199"/>
    </source>
</evidence>
<dbReference type="OrthoDB" id="212944at2157"/>
<protein>
    <submittedName>
        <fullName evidence="1">Uncharacterized protein</fullName>
    </submittedName>
</protein>
<dbReference type="AlphaFoldDB" id="A0A1I6PRS7"/>
<organism evidence="1 2">
    <name type="scientific">Halostagnicola kamekurae</name>
    <dbReference type="NCBI Taxonomy" id="619731"/>
    <lineage>
        <taxon>Archaea</taxon>
        <taxon>Methanobacteriati</taxon>
        <taxon>Methanobacteriota</taxon>
        <taxon>Stenosarchaea group</taxon>
        <taxon>Halobacteria</taxon>
        <taxon>Halobacteriales</taxon>
        <taxon>Natrialbaceae</taxon>
        <taxon>Halostagnicola</taxon>
    </lineage>
</organism>
<accession>A0A1I6PRS7</accession>
<evidence type="ECO:0000313" key="1">
    <source>
        <dbReference type="EMBL" id="SFS42922.1"/>
    </source>
</evidence>
<dbReference type="Pfam" id="PF19792">
    <property type="entry name" value="DUF6276"/>
    <property type="match status" value="1"/>
</dbReference>
<keyword evidence="2" id="KW-1185">Reference proteome</keyword>
<gene>
    <name evidence="1" type="ORF">SAMN04488556_0746</name>
</gene>
<sequence>MVCSRCESPVVRFAVPDSYREYAPSEASTATICTRCLRVRPRSETDGTSRSERADVTAVSEAFPTRQKPAVGIALALELCTSLARNRDRLEALLADLEQAGTDPLLTLERLCRDPTIEPETDLERRVHQLEQLLY</sequence>
<reference evidence="2" key="1">
    <citation type="submission" date="2016-10" db="EMBL/GenBank/DDBJ databases">
        <authorList>
            <person name="Varghese N."/>
            <person name="Submissions S."/>
        </authorList>
    </citation>
    <scope>NUCLEOTIDE SEQUENCE [LARGE SCALE GENOMIC DNA]</scope>
    <source>
        <strain evidence="2">DSM 22427</strain>
    </source>
</reference>
<name>A0A1I6PRS7_9EURY</name>
<dbReference type="Proteomes" id="UP000199199">
    <property type="component" value="Unassembled WGS sequence"/>
</dbReference>
<dbReference type="EMBL" id="FOZS01000001">
    <property type="protein sequence ID" value="SFS42922.1"/>
    <property type="molecule type" value="Genomic_DNA"/>
</dbReference>